<evidence type="ECO:0000256" key="1">
    <source>
        <dbReference type="ARBA" id="ARBA00004978"/>
    </source>
</evidence>
<keyword evidence="5 8" id="KW-0808">Transferase</keyword>
<accession>A0AAU7NX14</accession>
<dbReference type="NCBIfam" id="TIGR02406">
    <property type="entry name" value="ectoine_EctA"/>
    <property type="match status" value="1"/>
</dbReference>
<dbReference type="Proteomes" id="UP001225378">
    <property type="component" value="Chromosome"/>
</dbReference>
<dbReference type="AlphaFoldDB" id="A0AAU7NX14"/>
<evidence type="ECO:0000256" key="2">
    <source>
        <dbReference type="ARBA" id="ARBA00010712"/>
    </source>
</evidence>
<dbReference type="InterPro" id="IPR012772">
    <property type="entry name" value="Ectoine_EctA"/>
</dbReference>
<comment type="catalytic activity">
    <reaction evidence="7 8">
        <text>L-2,4-diaminobutanoate + acetyl-CoA = (2S)-4-acetamido-2-aminobutanoate + CoA + H(+)</text>
        <dbReference type="Rhea" id="RHEA:16901"/>
        <dbReference type="ChEBI" id="CHEBI:15378"/>
        <dbReference type="ChEBI" id="CHEBI:57287"/>
        <dbReference type="ChEBI" id="CHEBI:57288"/>
        <dbReference type="ChEBI" id="CHEBI:58761"/>
        <dbReference type="ChEBI" id="CHEBI:58929"/>
        <dbReference type="EC" id="2.3.1.178"/>
    </reaction>
</comment>
<dbReference type="EC" id="2.3.1.178" evidence="3 8"/>
<evidence type="ECO:0000256" key="8">
    <source>
        <dbReference type="RuleBase" id="RU365045"/>
    </source>
</evidence>
<dbReference type="Gene3D" id="3.40.630.30">
    <property type="match status" value="1"/>
</dbReference>
<dbReference type="GO" id="GO:0019491">
    <property type="term" value="P:ectoine biosynthetic process"/>
    <property type="evidence" value="ECO:0007669"/>
    <property type="project" value="InterPro"/>
</dbReference>
<evidence type="ECO:0000256" key="6">
    <source>
        <dbReference type="ARBA" id="ARBA00023315"/>
    </source>
</evidence>
<comment type="function">
    <text evidence="8">Catalyzes the acetylation of L-2,4-diaminobutyrate (DABA) to gamma-N-acetyl-alpha,gamma-diaminobutyric acid (ADABA) with acetyl coenzyme A.</text>
</comment>
<dbReference type="InterPro" id="IPR016181">
    <property type="entry name" value="Acyl_CoA_acyltransferase"/>
</dbReference>
<evidence type="ECO:0000256" key="4">
    <source>
        <dbReference type="ARBA" id="ARBA00017935"/>
    </source>
</evidence>
<evidence type="ECO:0000259" key="9">
    <source>
        <dbReference type="PROSITE" id="PS51186"/>
    </source>
</evidence>
<evidence type="ECO:0000256" key="3">
    <source>
        <dbReference type="ARBA" id="ARBA00012355"/>
    </source>
</evidence>
<gene>
    <name evidence="8 10" type="primary">ectA</name>
    <name evidence="10" type="ORF">Q9L42_005585</name>
</gene>
<organism evidence="10 11">
    <name type="scientific">Methylomarinum roseum</name>
    <dbReference type="NCBI Taxonomy" id="3067653"/>
    <lineage>
        <taxon>Bacteria</taxon>
        <taxon>Pseudomonadati</taxon>
        <taxon>Pseudomonadota</taxon>
        <taxon>Gammaproteobacteria</taxon>
        <taxon>Methylococcales</taxon>
        <taxon>Methylococcaceae</taxon>
        <taxon>Methylomarinum</taxon>
    </lineage>
</organism>
<comment type="pathway">
    <text evidence="1 8">Amine and polyamine biosynthesis; ectoine biosynthesis; L-ectoine from L-aspartate 4-semialdehyde: step 2/3.</text>
</comment>
<evidence type="ECO:0000256" key="5">
    <source>
        <dbReference type="ARBA" id="ARBA00022679"/>
    </source>
</evidence>
<proteinExistence type="inferred from homology"/>
<evidence type="ECO:0000313" key="11">
    <source>
        <dbReference type="Proteomes" id="UP001225378"/>
    </source>
</evidence>
<dbReference type="PROSITE" id="PS51186">
    <property type="entry name" value="GNAT"/>
    <property type="match status" value="1"/>
</dbReference>
<feature type="domain" description="N-acetyltransferase" evidence="9">
    <location>
        <begin position="10"/>
        <end position="163"/>
    </location>
</feature>
<reference evidence="10 11" key="1">
    <citation type="journal article" date="2024" name="Microbiology">
        <title>Methylomarinum rosea sp. nov., a novel halophilic methanotrophic bacterium from the hypersaline Lake Elton.</title>
        <authorList>
            <person name="Suleimanov R.Z."/>
            <person name="Oshkin I.Y."/>
            <person name="Danilova O.V."/>
            <person name="Suzina N.E."/>
            <person name="Dedysh S.N."/>
        </authorList>
    </citation>
    <scope>NUCLEOTIDE SEQUENCE [LARGE SCALE GENOMIC DNA]</scope>
    <source>
        <strain evidence="10 11">Ch1-1</strain>
    </source>
</reference>
<keyword evidence="11" id="KW-1185">Reference proteome</keyword>
<dbReference type="InterPro" id="IPR000182">
    <property type="entry name" value="GNAT_dom"/>
</dbReference>
<protein>
    <recommendedName>
        <fullName evidence="4 8">L-2,4-diaminobutyric acid acetyltransferase</fullName>
        <shortName evidence="8">DABA acetyltransferase</shortName>
        <ecNumber evidence="3 8">2.3.1.178</ecNumber>
    </recommendedName>
</protein>
<dbReference type="PANTHER" id="PTHR43072">
    <property type="entry name" value="N-ACETYLTRANSFERASE"/>
    <property type="match status" value="1"/>
</dbReference>
<evidence type="ECO:0000313" key="10">
    <source>
        <dbReference type="EMBL" id="XBS21595.1"/>
    </source>
</evidence>
<dbReference type="RefSeq" id="WP_305909417.1">
    <property type="nucleotide sequence ID" value="NZ_CP157743.1"/>
</dbReference>
<dbReference type="SUPFAM" id="SSF55729">
    <property type="entry name" value="Acyl-CoA N-acyltransferases (Nat)"/>
    <property type="match status" value="1"/>
</dbReference>
<evidence type="ECO:0000256" key="7">
    <source>
        <dbReference type="ARBA" id="ARBA00048924"/>
    </source>
</evidence>
<keyword evidence="6 8" id="KW-0012">Acyltransferase</keyword>
<dbReference type="GO" id="GO:0033816">
    <property type="term" value="F:diaminobutyrate acetyltransferase activity"/>
    <property type="evidence" value="ECO:0007669"/>
    <property type="project" value="UniProtKB-EC"/>
</dbReference>
<sequence length="178" mass="19496">MPSVKTDDALTFRHPSIADGAAIWQLVINAGTLDQNSSYLYLLLCRDFADCCAVAERDGQLQGFVTGFRSFKRPDVWFVWQVGVAPSARGQGLAKRLTHFVLRAQASQGVCYLETTVTASNSASRALFSGIAKRLGAELLESELFNAELFPESGHESEPLLRIGPFEAETVKQSLLIE</sequence>
<dbReference type="EMBL" id="CP157743">
    <property type="protein sequence ID" value="XBS21595.1"/>
    <property type="molecule type" value="Genomic_DNA"/>
</dbReference>
<dbReference type="CDD" id="cd04301">
    <property type="entry name" value="NAT_SF"/>
    <property type="match status" value="1"/>
</dbReference>
<dbReference type="Pfam" id="PF00583">
    <property type="entry name" value="Acetyltransf_1"/>
    <property type="match status" value="1"/>
</dbReference>
<dbReference type="KEGG" id="mech:Q9L42_005585"/>
<comment type="similarity">
    <text evidence="2 8">Belongs to the acetyltransferase family. EctA subfamily.</text>
</comment>
<name>A0AAU7NX14_9GAMM</name>